<protein>
    <submittedName>
        <fullName evidence="1">Uncharacterized protein</fullName>
    </submittedName>
</protein>
<sequence length="87" mass="9863">MPGFVLEALMKQWAILYLDKDGVQQRVEAGFDECPTPEDAARFLRKDLYPVTDELNLNDLDGRTEEPTVKTLKDHNSVQIISITEVA</sequence>
<dbReference type="EMBL" id="RBOC01000028">
    <property type="protein sequence ID" value="RMM14076.1"/>
    <property type="molecule type" value="Genomic_DNA"/>
</dbReference>
<proteinExistence type="predicted"/>
<dbReference type="Proteomes" id="UP000269872">
    <property type="component" value="Unassembled WGS sequence"/>
</dbReference>
<evidence type="ECO:0000313" key="3">
    <source>
        <dbReference type="Proteomes" id="UP000269872"/>
    </source>
</evidence>
<name>A0A0P9KAS4_9PSED</name>
<accession>A0A0P9KAS4</accession>
<evidence type="ECO:0000313" key="2">
    <source>
        <dbReference type="EMBL" id="RMV76234.1"/>
    </source>
</evidence>
<comment type="caution">
    <text evidence="1">The sequence shown here is derived from an EMBL/GenBank/DDBJ whole genome shotgun (WGS) entry which is preliminary data.</text>
</comment>
<organism evidence="1 4">
    <name type="scientific">Pseudomonas caricapapayae</name>
    <dbReference type="NCBI Taxonomy" id="46678"/>
    <lineage>
        <taxon>Bacteria</taxon>
        <taxon>Pseudomonadati</taxon>
        <taxon>Pseudomonadota</taxon>
        <taxon>Gammaproteobacteria</taxon>
        <taxon>Pseudomonadales</taxon>
        <taxon>Pseudomonadaceae</taxon>
        <taxon>Pseudomonas</taxon>
    </lineage>
</organism>
<evidence type="ECO:0000313" key="4">
    <source>
        <dbReference type="Proteomes" id="UP000278587"/>
    </source>
</evidence>
<evidence type="ECO:0000313" key="1">
    <source>
        <dbReference type="EMBL" id="RMM14076.1"/>
    </source>
</evidence>
<reference evidence="3 4" key="1">
    <citation type="submission" date="2018-08" db="EMBL/GenBank/DDBJ databases">
        <title>Recombination of ecologically and evolutionarily significant loci maintains genetic cohesion in the Pseudomonas syringae species complex.</title>
        <authorList>
            <person name="Dillon M."/>
            <person name="Thakur S."/>
            <person name="Almeida R.N.D."/>
            <person name="Weir B.S."/>
            <person name="Guttman D.S."/>
        </authorList>
    </citation>
    <scope>NUCLEOTIDE SEQUENCE [LARGE SCALE GENOMIC DNA]</scope>
    <source>
        <strain evidence="1 4">ICMP 4086</strain>
        <strain evidence="2 3">ICMP 7496</strain>
    </source>
</reference>
<gene>
    <name evidence="2" type="ORF">ALP05_01619</name>
    <name evidence="1" type="ORF">ALQ84_01925</name>
</gene>
<dbReference type="EMBL" id="RBUY01000073">
    <property type="protein sequence ID" value="RMV76234.1"/>
    <property type="molecule type" value="Genomic_DNA"/>
</dbReference>
<dbReference type="AlphaFoldDB" id="A0A0P9KAS4"/>
<dbReference type="Proteomes" id="UP000278587">
    <property type="component" value="Unassembled WGS sequence"/>
</dbReference>